<keyword evidence="8" id="KW-1185">Reference proteome</keyword>
<evidence type="ECO:0000256" key="2">
    <source>
        <dbReference type="ARBA" id="ARBA00022801"/>
    </source>
</evidence>
<proteinExistence type="inferred from homology"/>
<evidence type="ECO:0000256" key="4">
    <source>
        <dbReference type="ARBA" id="ARBA00040194"/>
    </source>
</evidence>
<feature type="domain" description="HNH nuclease" evidence="6">
    <location>
        <begin position="52"/>
        <end position="107"/>
    </location>
</feature>
<sequence>MPRRAPAHRPANAGDPKIKEQERKIQERRRKAAVDRHRGSAASRGYDGDWRRLRLAHIQSEPLCRRCKAEGRIVVADVVDHIVPISVDPDRRLDPSNLQSLCKHHHDVKTAREDGGFGRRAK</sequence>
<dbReference type="PANTHER" id="PTHR41286:SF1">
    <property type="entry name" value="HNH NUCLEASE YAJD-RELATED"/>
    <property type="match status" value="1"/>
</dbReference>
<dbReference type="Pfam" id="PF01844">
    <property type="entry name" value="HNH"/>
    <property type="match status" value="1"/>
</dbReference>
<dbReference type="Proteomes" id="UP000595197">
    <property type="component" value="Plasmid pTT6-2"/>
</dbReference>
<keyword evidence="1" id="KW-0540">Nuclease</keyword>
<dbReference type="InterPro" id="IPR003615">
    <property type="entry name" value="HNH_nuc"/>
</dbReference>
<dbReference type="CDD" id="cd00085">
    <property type="entry name" value="HNHc"/>
    <property type="match status" value="1"/>
</dbReference>
<dbReference type="PANTHER" id="PTHR41286">
    <property type="entry name" value="HNH NUCLEASE YAJD-RELATED"/>
    <property type="match status" value="1"/>
</dbReference>
<geneLocation type="plasmid" evidence="7 8">
    <name>pTT6-2</name>
</geneLocation>
<keyword evidence="7" id="KW-0614">Plasmid</keyword>
<feature type="region of interest" description="Disordered" evidence="5">
    <location>
        <begin position="1"/>
        <end position="45"/>
    </location>
</feature>
<dbReference type="SMART" id="SM00507">
    <property type="entry name" value="HNHc"/>
    <property type="match status" value="1"/>
</dbReference>
<protein>
    <recommendedName>
        <fullName evidence="4">Putative HNH nuclease YajD</fullName>
    </recommendedName>
</protein>
<name>A0ABX7BHD6_9PROT</name>
<evidence type="ECO:0000256" key="1">
    <source>
        <dbReference type="ARBA" id="ARBA00022722"/>
    </source>
</evidence>
<dbReference type="EMBL" id="CP067422">
    <property type="protein sequence ID" value="QQP93545.1"/>
    <property type="molecule type" value="Genomic_DNA"/>
</dbReference>
<keyword evidence="7" id="KW-0255">Endonuclease</keyword>
<gene>
    <name evidence="7" type="ORF">IGS68_33535</name>
</gene>
<dbReference type="GO" id="GO:0004519">
    <property type="term" value="F:endonuclease activity"/>
    <property type="evidence" value="ECO:0007669"/>
    <property type="project" value="UniProtKB-KW"/>
</dbReference>
<evidence type="ECO:0000313" key="8">
    <source>
        <dbReference type="Proteomes" id="UP000595197"/>
    </source>
</evidence>
<reference evidence="7" key="1">
    <citation type="submission" date="2021-02" db="EMBL/GenBank/DDBJ databases">
        <title>Skermanella TT6 skin isolate.</title>
        <authorList>
            <person name="Lee K."/>
            <person name="Ganzorig M."/>
        </authorList>
    </citation>
    <scope>NUCLEOTIDE SEQUENCE</scope>
    <source>
        <strain evidence="7">TT6</strain>
    </source>
</reference>
<evidence type="ECO:0000259" key="6">
    <source>
        <dbReference type="SMART" id="SM00507"/>
    </source>
</evidence>
<evidence type="ECO:0000313" key="7">
    <source>
        <dbReference type="EMBL" id="QQP93545.1"/>
    </source>
</evidence>
<comment type="similarity">
    <text evidence="3">Belongs to the HNH nuclease family.</text>
</comment>
<feature type="compositionally biased region" description="Basic and acidic residues" evidence="5">
    <location>
        <begin position="16"/>
        <end position="25"/>
    </location>
</feature>
<evidence type="ECO:0000256" key="5">
    <source>
        <dbReference type="SAM" id="MobiDB-lite"/>
    </source>
</evidence>
<organism evidence="7 8">
    <name type="scientific">Skermanella cutis</name>
    <dbReference type="NCBI Taxonomy" id="2775420"/>
    <lineage>
        <taxon>Bacteria</taxon>
        <taxon>Pseudomonadati</taxon>
        <taxon>Pseudomonadota</taxon>
        <taxon>Alphaproteobacteria</taxon>
        <taxon>Rhodospirillales</taxon>
        <taxon>Azospirillaceae</taxon>
        <taxon>Skermanella</taxon>
    </lineage>
</organism>
<dbReference type="RefSeq" id="WP_201083184.1">
    <property type="nucleotide sequence ID" value="NZ_CP067422.1"/>
</dbReference>
<keyword evidence="2" id="KW-0378">Hydrolase</keyword>
<dbReference type="InterPro" id="IPR002711">
    <property type="entry name" value="HNH"/>
</dbReference>
<accession>A0ABX7BHD6</accession>
<evidence type="ECO:0000256" key="3">
    <source>
        <dbReference type="ARBA" id="ARBA00038412"/>
    </source>
</evidence>
<dbReference type="Gene3D" id="1.10.30.50">
    <property type="match status" value="1"/>
</dbReference>